<reference evidence="7" key="1">
    <citation type="journal article" date="2005" name="Nature">
        <title>Sequencing of Aspergillus nidulans and comparative analysis with A. fumigatus and A. oryzae.</title>
        <authorList>
            <person name="Galagan J.E."/>
            <person name="Calvo S.E."/>
            <person name="Cuomo C."/>
            <person name="Ma L.J."/>
            <person name="Wortman J.R."/>
            <person name="Batzoglou S."/>
            <person name="Lee S.I."/>
            <person name="Basturkmen M."/>
            <person name="Spevak C.C."/>
            <person name="Clutterbuck J."/>
            <person name="Kapitonov V."/>
            <person name="Jurka J."/>
            <person name="Scazzocchio C."/>
            <person name="Farman M."/>
            <person name="Butler J."/>
            <person name="Purcell S."/>
            <person name="Harris S."/>
            <person name="Braus G.H."/>
            <person name="Draht O."/>
            <person name="Busch S."/>
            <person name="D'Enfert C."/>
            <person name="Bouchier C."/>
            <person name="Goldman G.H."/>
            <person name="Bell-Pedersen D."/>
            <person name="Griffiths-Jones S."/>
            <person name="Doonan J.H."/>
            <person name="Yu J."/>
            <person name="Vienken K."/>
            <person name="Pain A."/>
            <person name="Freitag M."/>
            <person name="Selker E.U."/>
            <person name="Archer D.B."/>
            <person name="Penalva M.A."/>
            <person name="Oakley B.R."/>
            <person name="Momany M."/>
            <person name="Tanaka T."/>
            <person name="Kumagai T."/>
            <person name="Asai K."/>
            <person name="Machida M."/>
            <person name="Nierman W.C."/>
            <person name="Denning D.W."/>
            <person name="Caddick M."/>
            <person name="Hynes M."/>
            <person name="Paoletti M."/>
            <person name="Fischer R."/>
            <person name="Miller B."/>
            <person name="Dyer P."/>
            <person name="Sachs M.S."/>
            <person name="Osmani S.A."/>
            <person name="Birren B.W."/>
        </authorList>
    </citation>
    <scope>NUCLEOTIDE SEQUENCE [LARGE SCALE GENOMIC DNA]</scope>
    <source>
        <strain evidence="7">FGSC A4 / ATCC 38163 / CBS 112.46 / NRRL 194 / M139</strain>
    </source>
</reference>
<dbReference type="InterPro" id="IPR012967">
    <property type="entry name" value="COMT_dimerisation"/>
</dbReference>
<dbReference type="AlphaFoldDB" id="Q5BA21"/>
<reference evidence="7" key="2">
    <citation type="journal article" date="2009" name="Fungal Genet. Biol.">
        <title>The 2008 update of the Aspergillus nidulans genome annotation: a community effort.</title>
        <authorList>
            <person name="Wortman J.R."/>
            <person name="Gilsenan J.M."/>
            <person name="Joardar V."/>
            <person name="Deegan J."/>
            <person name="Clutterbuck J."/>
            <person name="Andersen M.R."/>
            <person name="Archer D."/>
            <person name="Bencina M."/>
            <person name="Braus G."/>
            <person name="Coutinho P."/>
            <person name="von Dohren H."/>
            <person name="Doonan J."/>
            <person name="Driessen A.J."/>
            <person name="Durek P."/>
            <person name="Espeso E."/>
            <person name="Fekete E."/>
            <person name="Flipphi M."/>
            <person name="Estrada C.G."/>
            <person name="Geysens S."/>
            <person name="Goldman G."/>
            <person name="de Groot P.W."/>
            <person name="Hansen K."/>
            <person name="Harris S.D."/>
            <person name="Heinekamp T."/>
            <person name="Helmstaedt K."/>
            <person name="Henrissat B."/>
            <person name="Hofmann G."/>
            <person name="Homan T."/>
            <person name="Horio T."/>
            <person name="Horiuchi H."/>
            <person name="James S."/>
            <person name="Jones M."/>
            <person name="Karaffa L."/>
            <person name="Karanyi Z."/>
            <person name="Kato M."/>
            <person name="Keller N."/>
            <person name="Kelly D.E."/>
            <person name="Kiel J.A."/>
            <person name="Kim J.M."/>
            <person name="van der Klei I.J."/>
            <person name="Klis F.M."/>
            <person name="Kovalchuk A."/>
            <person name="Krasevec N."/>
            <person name="Kubicek C.P."/>
            <person name="Liu B."/>
            <person name="Maccabe A."/>
            <person name="Meyer V."/>
            <person name="Mirabito P."/>
            <person name="Miskei M."/>
            <person name="Mos M."/>
            <person name="Mullins J."/>
            <person name="Nelson D.R."/>
            <person name="Nielsen J."/>
            <person name="Oakley B.R."/>
            <person name="Osmani S.A."/>
            <person name="Pakula T."/>
            <person name="Paszewski A."/>
            <person name="Paulsen I."/>
            <person name="Pilsyk S."/>
            <person name="Pocsi I."/>
            <person name="Punt P.J."/>
            <person name="Ram A.F."/>
            <person name="Ren Q."/>
            <person name="Robellet X."/>
            <person name="Robson G."/>
            <person name="Seiboth B."/>
            <person name="van Solingen P."/>
            <person name="Specht T."/>
            <person name="Sun J."/>
            <person name="Taheri-Talesh N."/>
            <person name="Takeshita N."/>
            <person name="Ussery D."/>
            <person name="vanKuyk P.A."/>
            <person name="Visser H."/>
            <person name="van de Vondervoort P.J."/>
            <person name="de Vries R.P."/>
            <person name="Walton J."/>
            <person name="Xiang X."/>
            <person name="Xiong Y."/>
            <person name="Zeng A.P."/>
            <person name="Brandt B.W."/>
            <person name="Cornell M.J."/>
            <person name="van den Hondel C.A."/>
            <person name="Visser J."/>
            <person name="Oliver S.G."/>
            <person name="Turner G."/>
        </authorList>
    </citation>
    <scope>GENOME REANNOTATION</scope>
    <source>
        <strain evidence="7">FGSC A4 / ATCC 38163 / CBS 112.46 / NRRL 194 / M139</strain>
    </source>
</reference>
<dbReference type="InterPro" id="IPR036388">
    <property type="entry name" value="WH-like_DNA-bd_sf"/>
</dbReference>
<dbReference type="eggNOG" id="KOG3178">
    <property type="taxonomic scope" value="Eukaryota"/>
</dbReference>
<feature type="domain" description="O-methyltransferase dimerisation" evidence="5">
    <location>
        <begin position="74"/>
        <end position="134"/>
    </location>
</feature>
<dbReference type="GO" id="GO:0032259">
    <property type="term" value="P:methylation"/>
    <property type="evidence" value="ECO:0007669"/>
    <property type="project" value="UniProtKB-KW"/>
</dbReference>
<accession>C8VKN1</accession>
<organism evidence="6 7">
    <name type="scientific">Emericella nidulans (strain FGSC A4 / ATCC 38163 / CBS 112.46 / NRRL 194 / M139)</name>
    <name type="common">Aspergillus nidulans</name>
    <dbReference type="NCBI Taxonomy" id="227321"/>
    <lineage>
        <taxon>Eukaryota</taxon>
        <taxon>Fungi</taxon>
        <taxon>Dikarya</taxon>
        <taxon>Ascomycota</taxon>
        <taxon>Pezizomycotina</taxon>
        <taxon>Eurotiomycetes</taxon>
        <taxon>Eurotiomycetidae</taxon>
        <taxon>Eurotiales</taxon>
        <taxon>Aspergillaceae</taxon>
        <taxon>Aspergillus</taxon>
        <taxon>Aspergillus subgen. Nidulantes</taxon>
    </lineage>
</organism>
<evidence type="ECO:0000256" key="2">
    <source>
        <dbReference type="ARBA" id="ARBA00022679"/>
    </source>
</evidence>
<evidence type="ECO:0000313" key="6">
    <source>
        <dbReference type="EMBL" id="CBF87196.1"/>
    </source>
</evidence>
<dbReference type="InParanoid" id="Q5BA21"/>
<keyword evidence="3" id="KW-0949">S-adenosyl-L-methionine</keyword>
<dbReference type="STRING" id="227321.Q5BA21"/>
<evidence type="ECO:0000259" key="4">
    <source>
        <dbReference type="Pfam" id="PF00891"/>
    </source>
</evidence>
<gene>
    <name evidence="6" type="ORF">ANIA_02609</name>
</gene>
<dbReference type="InterPro" id="IPR036390">
    <property type="entry name" value="WH_DNA-bd_sf"/>
</dbReference>
<dbReference type="PANTHER" id="PTHR43712">
    <property type="entry name" value="PUTATIVE (AFU_ORTHOLOGUE AFUA_4G14580)-RELATED"/>
    <property type="match status" value="1"/>
</dbReference>
<dbReference type="RefSeq" id="XP_660213.1">
    <property type="nucleotide sequence ID" value="XM_655121.1"/>
</dbReference>
<dbReference type="Pfam" id="PF00891">
    <property type="entry name" value="Methyltransf_2"/>
    <property type="match status" value="1"/>
</dbReference>
<dbReference type="HOGENOM" id="CLU_005533_5_0_1"/>
<dbReference type="KEGG" id="ani:ANIA_02609"/>
<proteinExistence type="predicted"/>
<feature type="domain" description="O-methyltransferase C-terminal" evidence="4">
    <location>
        <begin position="246"/>
        <end position="389"/>
    </location>
</feature>
<dbReference type="SUPFAM" id="SSF53335">
    <property type="entry name" value="S-adenosyl-L-methionine-dependent methyltransferases"/>
    <property type="match status" value="1"/>
</dbReference>
<dbReference type="PROSITE" id="PS51683">
    <property type="entry name" value="SAM_OMT_II"/>
    <property type="match status" value="1"/>
</dbReference>
<dbReference type="PANTHER" id="PTHR43712:SF1">
    <property type="entry name" value="HYPOTHETICAL O-METHYLTRANSFERASE (EUROFUNG)-RELATED"/>
    <property type="match status" value="1"/>
</dbReference>
<evidence type="ECO:0000256" key="1">
    <source>
        <dbReference type="ARBA" id="ARBA00022603"/>
    </source>
</evidence>
<sequence>MPNSCDVGIGRSREIDKSMDINNLIVRISQLADSLGNDYTLTPHQEKHLRAACAKLSSRMKERTLELEFPDGPAVKIAVDMGLFDFVCGSEKDEFTAAEIAEHTGADPVLVERLMRPLILARLFSPTSNNTYKAHQSAHDLAPGAYVRDMLIFTQEVAGPILLKLPEFLEKQKYKNPGRPDASAFQYAHQTEDTFYRWLQQRPTLYSAFCGMMKCTGEFQARWPDLFPVRERFEPFRGCNAERPLRVVDVAGGTGYTLQRLLNKIPDLQAELTLQDLPEVLENGPVQADVRIRRMPHNFFEPQPVIGADVYVLTRVLHNWPDIECREILGHTVAAMNHDSILLIGDKVFPTGAAELTPTDIMADMSMMMLFGGMERTIAQLRELLSSVGLDIVRTWRSNGPVDDHEGLLEARLTDQPKL</sequence>
<dbReference type="GO" id="GO:0008757">
    <property type="term" value="F:S-adenosylmethionine-dependent methyltransferase activity"/>
    <property type="evidence" value="ECO:0000318"/>
    <property type="project" value="GO_Central"/>
</dbReference>
<keyword evidence="7" id="KW-1185">Reference proteome</keyword>
<evidence type="ECO:0000256" key="3">
    <source>
        <dbReference type="ARBA" id="ARBA00022691"/>
    </source>
</evidence>
<protein>
    <submittedName>
        <fullName evidence="6">Uncharacterized protein</fullName>
    </submittedName>
</protein>
<dbReference type="Gene3D" id="1.10.10.10">
    <property type="entry name" value="Winged helix-like DNA-binding domain superfamily/Winged helix DNA-binding domain"/>
    <property type="match status" value="1"/>
</dbReference>
<dbReference type="GeneID" id="2875328"/>
<dbReference type="Pfam" id="PF08100">
    <property type="entry name" value="Dimerisation"/>
    <property type="match status" value="1"/>
</dbReference>
<dbReference type="InterPro" id="IPR001077">
    <property type="entry name" value="COMT_C"/>
</dbReference>
<dbReference type="OrthoDB" id="1535081at2759"/>
<dbReference type="EMBL" id="BN001307">
    <property type="protein sequence ID" value="CBF87196.1"/>
    <property type="molecule type" value="Genomic_DNA"/>
</dbReference>
<keyword evidence="2" id="KW-0808">Transferase</keyword>
<dbReference type="SUPFAM" id="SSF46785">
    <property type="entry name" value="Winged helix' DNA-binding domain"/>
    <property type="match status" value="1"/>
</dbReference>
<evidence type="ECO:0000313" key="7">
    <source>
        <dbReference type="Proteomes" id="UP000000560"/>
    </source>
</evidence>
<evidence type="ECO:0000259" key="5">
    <source>
        <dbReference type="Pfam" id="PF08100"/>
    </source>
</evidence>
<dbReference type="GO" id="GO:0044550">
    <property type="term" value="P:secondary metabolite biosynthetic process"/>
    <property type="evidence" value="ECO:0000318"/>
    <property type="project" value="GO_Central"/>
</dbReference>
<dbReference type="InterPro" id="IPR016461">
    <property type="entry name" value="COMT-like"/>
</dbReference>
<name>Q5BA21_EMENI</name>
<dbReference type="GO" id="GO:0046983">
    <property type="term" value="F:protein dimerization activity"/>
    <property type="evidence" value="ECO:0007669"/>
    <property type="project" value="InterPro"/>
</dbReference>
<dbReference type="GO" id="GO:0008171">
    <property type="term" value="F:O-methyltransferase activity"/>
    <property type="evidence" value="ECO:0007669"/>
    <property type="project" value="InterPro"/>
</dbReference>
<keyword evidence="1" id="KW-0489">Methyltransferase</keyword>
<dbReference type="InterPro" id="IPR029063">
    <property type="entry name" value="SAM-dependent_MTases_sf"/>
</dbReference>
<dbReference type="Proteomes" id="UP000000560">
    <property type="component" value="Chromosome VII"/>
</dbReference>
<accession>Q5BA21</accession>
<dbReference type="Gene3D" id="3.40.50.150">
    <property type="entry name" value="Vaccinia Virus protein VP39"/>
    <property type="match status" value="1"/>
</dbReference>
<dbReference type="OMA" id="SESRFIM"/>